<keyword evidence="3" id="KW-1185">Reference proteome</keyword>
<sequence length="297" mass="33696">MFTSSASHKQPHNSSEIYNLRPLPMKGTHRRNPDEDFVLNGFGSDIKTKPSTYRTNSQMTLSRSGSFGYLDGSVGKVELTQGNCNNLSSDTASDDSDDVSIHSEFEDGPEAELSRFKDDIIHVDNPLETSWYLNPVHRTQSTDIDLSHLERTSPLQASVIKLNMNGSLFPTPQEIIDKTPIESFDLSLFRNAEDEMLSCRTLTALASPYQYKLAKLKMERLKIEEDRLLHKKSLSELERIRGPSPRWYELKTSGFHVEAKKNNQLLSSKGHYKEIMDYRHQLLQTLGSSKKLGNTTI</sequence>
<dbReference type="AlphaFoldDB" id="A0A6S7GVI9"/>
<accession>A0A6S7GVI9</accession>
<feature type="region of interest" description="Disordered" evidence="1">
    <location>
        <begin position="1"/>
        <end position="38"/>
    </location>
</feature>
<name>A0A6S7GVI9_PARCT</name>
<feature type="region of interest" description="Disordered" evidence="1">
    <location>
        <begin position="85"/>
        <end position="109"/>
    </location>
</feature>
<organism evidence="2 3">
    <name type="scientific">Paramuricea clavata</name>
    <name type="common">Red gorgonian</name>
    <name type="synonym">Violescent sea-whip</name>
    <dbReference type="NCBI Taxonomy" id="317549"/>
    <lineage>
        <taxon>Eukaryota</taxon>
        <taxon>Metazoa</taxon>
        <taxon>Cnidaria</taxon>
        <taxon>Anthozoa</taxon>
        <taxon>Octocorallia</taxon>
        <taxon>Malacalcyonacea</taxon>
        <taxon>Plexauridae</taxon>
        <taxon>Paramuricea</taxon>
    </lineage>
</organism>
<dbReference type="OrthoDB" id="2101380at2759"/>
<dbReference type="Proteomes" id="UP001152795">
    <property type="component" value="Unassembled WGS sequence"/>
</dbReference>
<gene>
    <name evidence="2" type="ORF">PACLA_8A028564</name>
</gene>
<protein>
    <submittedName>
        <fullName evidence="2">Uncharacterized protein</fullName>
    </submittedName>
</protein>
<comment type="caution">
    <text evidence="2">The sequence shown here is derived from an EMBL/GenBank/DDBJ whole genome shotgun (WGS) entry which is preliminary data.</text>
</comment>
<proteinExistence type="predicted"/>
<evidence type="ECO:0000313" key="2">
    <source>
        <dbReference type="EMBL" id="CAB3993966.1"/>
    </source>
</evidence>
<evidence type="ECO:0000256" key="1">
    <source>
        <dbReference type="SAM" id="MobiDB-lite"/>
    </source>
</evidence>
<evidence type="ECO:0000313" key="3">
    <source>
        <dbReference type="Proteomes" id="UP001152795"/>
    </source>
</evidence>
<reference evidence="2" key="1">
    <citation type="submission" date="2020-04" db="EMBL/GenBank/DDBJ databases">
        <authorList>
            <person name="Alioto T."/>
            <person name="Alioto T."/>
            <person name="Gomez Garrido J."/>
        </authorList>
    </citation>
    <scope>NUCLEOTIDE SEQUENCE</scope>
    <source>
        <strain evidence="2">A484AB</strain>
    </source>
</reference>
<feature type="compositionally biased region" description="Polar residues" evidence="1">
    <location>
        <begin position="1"/>
        <end position="17"/>
    </location>
</feature>
<dbReference type="EMBL" id="CACRXK020002365">
    <property type="protein sequence ID" value="CAB3993966.1"/>
    <property type="molecule type" value="Genomic_DNA"/>
</dbReference>